<dbReference type="InterPro" id="IPR006311">
    <property type="entry name" value="TAT_signal"/>
</dbReference>
<evidence type="ECO:0000313" key="3">
    <source>
        <dbReference type="EMBL" id="ABM96435.1"/>
    </source>
</evidence>
<dbReference type="SUPFAM" id="SSF52821">
    <property type="entry name" value="Rhodanese/Cell cycle control phosphatase"/>
    <property type="match status" value="1"/>
</dbReference>
<evidence type="ECO:0000313" key="4">
    <source>
        <dbReference type="Proteomes" id="UP000000366"/>
    </source>
</evidence>
<dbReference type="HOGENOM" id="CLU_089574_1_5_4"/>
<dbReference type="AlphaFoldDB" id="A2SLJ6"/>
<dbReference type="GO" id="GO:0016740">
    <property type="term" value="F:transferase activity"/>
    <property type="evidence" value="ECO:0007669"/>
    <property type="project" value="UniProtKB-KW"/>
</dbReference>
<evidence type="ECO:0000256" key="1">
    <source>
        <dbReference type="SAM" id="SignalP"/>
    </source>
</evidence>
<proteinExistence type="predicted"/>
<feature type="signal peptide" evidence="1">
    <location>
        <begin position="1"/>
        <end position="33"/>
    </location>
</feature>
<dbReference type="RefSeq" id="WP_011831055.1">
    <property type="nucleotide sequence ID" value="NC_008825.1"/>
</dbReference>
<dbReference type="Pfam" id="PF00581">
    <property type="entry name" value="Rhodanese"/>
    <property type="match status" value="1"/>
</dbReference>
<reference evidence="3 4" key="1">
    <citation type="journal article" date="2007" name="J. Bacteriol.">
        <title>Whole-genome analysis of the methyl tert-butyl ether-degrading beta-proteobacterium Methylibium petroleiphilum PM1.</title>
        <authorList>
            <person name="Kane S.R."/>
            <person name="Chakicherla A.Y."/>
            <person name="Chain P.S.G."/>
            <person name="Schmidt R."/>
            <person name="Shin M.W."/>
            <person name="Legler T.C."/>
            <person name="Scow K.M."/>
            <person name="Larimer F.W."/>
            <person name="Lucas S.M."/>
            <person name="Richardson P.M."/>
            <person name="Hristova K.R."/>
        </authorList>
    </citation>
    <scope>NUCLEOTIDE SEQUENCE [LARGE SCALE GENOMIC DNA]</scope>
    <source>
        <strain evidence="4">ATCC BAA-1232 / LMG 22953 / PM1</strain>
    </source>
</reference>
<dbReference type="KEGG" id="mpt:Mpe_A3482"/>
<dbReference type="STRING" id="420662.Mpe_A3482"/>
<accession>A2SLJ6</accession>
<dbReference type="CDD" id="cd00158">
    <property type="entry name" value="RHOD"/>
    <property type="match status" value="1"/>
</dbReference>
<feature type="chain" id="PRO_5002645579" evidence="1">
    <location>
        <begin position="34"/>
        <end position="147"/>
    </location>
</feature>
<keyword evidence="1" id="KW-0732">Signal</keyword>
<dbReference type="EMBL" id="CP000555">
    <property type="protein sequence ID" value="ABM96435.1"/>
    <property type="molecule type" value="Genomic_DNA"/>
</dbReference>
<dbReference type="InterPro" id="IPR050229">
    <property type="entry name" value="GlpE_sulfurtransferase"/>
</dbReference>
<dbReference type="Gene3D" id="3.40.250.10">
    <property type="entry name" value="Rhodanese-like domain"/>
    <property type="match status" value="1"/>
</dbReference>
<sequence length="147" mass="15639">MTPTPNPHARIARRALLQAAACAALTLPAAARAQALPAAPKVDLETARTAAAAGQALLIDIREPDEHAATGVAPGALRLPLSQIKERQSEIPRDPARPVLLICRTQNRSSKLAAMLQAQGYTNVSYVDGGMKEWTGRHFPTEAPPPR</sequence>
<dbReference type="SMART" id="SM00450">
    <property type="entry name" value="RHOD"/>
    <property type="match status" value="1"/>
</dbReference>
<dbReference type="Proteomes" id="UP000000366">
    <property type="component" value="Chromosome"/>
</dbReference>
<protein>
    <submittedName>
        <fullName evidence="3">Rhodanese-related sulfurtransferase-like protein</fullName>
    </submittedName>
</protein>
<keyword evidence="3" id="KW-0808">Transferase</keyword>
<organism evidence="3 4">
    <name type="scientific">Methylibium petroleiphilum (strain ATCC BAA-1232 / LMG 22953 / PM1)</name>
    <dbReference type="NCBI Taxonomy" id="420662"/>
    <lineage>
        <taxon>Bacteria</taxon>
        <taxon>Pseudomonadati</taxon>
        <taxon>Pseudomonadota</taxon>
        <taxon>Betaproteobacteria</taxon>
        <taxon>Burkholderiales</taxon>
        <taxon>Sphaerotilaceae</taxon>
        <taxon>Methylibium</taxon>
    </lineage>
</organism>
<evidence type="ECO:0000259" key="2">
    <source>
        <dbReference type="PROSITE" id="PS50206"/>
    </source>
</evidence>
<feature type="domain" description="Rhodanese" evidence="2">
    <location>
        <begin position="52"/>
        <end position="143"/>
    </location>
</feature>
<dbReference type="InterPro" id="IPR036873">
    <property type="entry name" value="Rhodanese-like_dom_sf"/>
</dbReference>
<dbReference type="PANTHER" id="PTHR43031:SF1">
    <property type="entry name" value="PYRIDINE NUCLEOTIDE-DISULPHIDE OXIDOREDUCTASE"/>
    <property type="match status" value="1"/>
</dbReference>
<dbReference type="PROSITE" id="PS51318">
    <property type="entry name" value="TAT"/>
    <property type="match status" value="1"/>
</dbReference>
<name>A2SLJ6_METPP</name>
<keyword evidence="4" id="KW-1185">Reference proteome</keyword>
<dbReference type="eggNOG" id="COG0607">
    <property type="taxonomic scope" value="Bacteria"/>
</dbReference>
<dbReference type="PANTHER" id="PTHR43031">
    <property type="entry name" value="FAD-DEPENDENT OXIDOREDUCTASE"/>
    <property type="match status" value="1"/>
</dbReference>
<gene>
    <name evidence="3" type="ordered locus">Mpe_A3482</name>
</gene>
<dbReference type="InterPro" id="IPR001763">
    <property type="entry name" value="Rhodanese-like_dom"/>
</dbReference>
<dbReference type="PROSITE" id="PS50206">
    <property type="entry name" value="RHODANESE_3"/>
    <property type="match status" value="1"/>
</dbReference>